<sequence>MDFRFSAPINQPFRSLPTGNGISCQRCSRFTQQRNTKPNIRKSQMHRIYCEIPGCASSFGRPSDLVRHWKSIHGPKQQCMVGVCGYATARRDKMAEHVRKRHNEQNGLSNAMPSGKLRPAEDGAKAVGPCEVMESMWWDPLFGSELDFQLLSSPPELVPFGGGSASGIQSSSGFGFHEILTSWPSGVQGVQ</sequence>
<name>A0A2J6TQP7_9HELO</name>
<dbReference type="OrthoDB" id="3465479at2759"/>
<dbReference type="Proteomes" id="UP000235371">
    <property type="component" value="Unassembled WGS sequence"/>
</dbReference>
<dbReference type="Gene3D" id="3.30.160.60">
    <property type="entry name" value="Classic Zinc Finger"/>
    <property type="match status" value="1"/>
</dbReference>
<keyword evidence="1" id="KW-0862">Zinc</keyword>
<gene>
    <name evidence="4" type="ORF">K444DRAFT_659581</name>
</gene>
<dbReference type="PROSITE" id="PS50157">
    <property type="entry name" value="ZINC_FINGER_C2H2_2"/>
    <property type="match status" value="1"/>
</dbReference>
<reference evidence="4 5" key="1">
    <citation type="submission" date="2016-04" db="EMBL/GenBank/DDBJ databases">
        <title>A degradative enzymes factory behind the ericoid mycorrhizal symbiosis.</title>
        <authorList>
            <consortium name="DOE Joint Genome Institute"/>
            <person name="Martino E."/>
            <person name="Morin E."/>
            <person name="Grelet G."/>
            <person name="Kuo A."/>
            <person name="Kohler A."/>
            <person name="Daghino S."/>
            <person name="Barry K."/>
            <person name="Choi C."/>
            <person name="Cichocki N."/>
            <person name="Clum A."/>
            <person name="Copeland A."/>
            <person name="Hainaut M."/>
            <person name="Haridas S."/>
            <person name="Labutti K."/>
            <person name="Lindquist E."/>
            <person name="Lipzen A."/>
            <person name="Khouja H.-R."/>
            <person name="Murat C."/>
            <person name="Ohm R."/>
            <person name="Olson A."/>
            <person name="Spatafora J."/>
            <person name="Veneault-Fourrey C."/>
            <person name="Henrissat B."/>
            <person name="Grigoriev I."/>
            <person name="Martin F."/>
            <person name="Perotto S."/>
        </authorList>
    </citation>
    <scope>NUCLEOTIDE SEQUENCE [LARGE SCALE GENOMIC DNA]</scope>
    <source>
        <strain evidence="4 5">E</strain>
    </source>
</reference>
<keyword evidence="5" id="KW-1185">Reference proteome</keyword>
<evidence type="ECO:0000259" key="3">
    <source>
        <dbReference type="PROSITE" id="PS50157"/>
    </source>
</evidence>
<protein>
    <recommendedName>
        <fullName evidence="3">C2H2-type domain-containing protein</fullName>
    </recommendedName>
</protein>
<keyword evidence="1" id="KW-0863">Zinc-finger</keyword>
<evidence type="ECO:0000256" key="2">
    <source>
        <dbReference type="SAM" id="MobiDB-lite"/>
    </source>
</evidence>
<accession>A0A2J6TQP7</accession>
<feature type="region of interest" description="Disordered" evidence="2">
    <location>
        <begin position="100"/>
        <end position="122"/>
    </location>
</feature>
<dbReference type="InterPro" id="IPR013087">
    <property type="entry name" value="Znf_C2H2_type"/>
</dbReference>
<proteinExistence type="predicted"/>
<dbReference type="InParanoid" id="A0A2J6TQP7"/>
<feature type="domain" description="C2H2-type" evidence="3">
    <location>
        <begin position="48"/>
        <end position="78"/>
    </location>
</feature>
<keyword evidence="1" id="KW-0479">Metal-binding</keyword>
<evidence type="ECO:0000256" key="1">
    <source>
        <dbReference type="PROSITE-ProRule" id="PRU00042"/>
    </source>
</evidence>
<evidence type="ECO:0000313" key="5">
    <source>
        <dbReference type="Proteomes" id="UP000235371"/>
    </source>
</evidence>
<dbReference type="AlphaFoldDB" id="A0A2J6TQP7"/>
<dbReference type="GeneID" id="36594444"/>
<dbReference type="PROSITE" id="PS00028">
    <property type="entry name" value="ZINC_FINGER_C2H2_1"/>
    <property type="match status" value="1"/>
</dbReference>
<dbReference type="EMBL" id="KZ613746">
    <property type="protein sequence ID" value="PMD65332.1"/>
    <property type="molecule type" value="Genomic_DNA"/>
</dbReference>
<evidence type="ECO:0000313" key="4">
    <source>
        <dbReference type="EMBL" id="PMD65332.1"/>
    </source>
</evidence>
<dbReference type="RefSeq" id="XP_024742236.1">
    <property type="nucleotide sequence ID" value="XM_024886367.1"/>
</dbReference>
<dbReference type="SMART" id="SM00355">
    <property type="entry name" value="ZnF_C2H2"/>
    <property type="match status" value="2"/>
</dbReference>
<dbReference type="GO" id="GO:0008270">
    <property type="term" value="F:zinc ion binding"/>
    <property type="evidence" value="ECO:0007669"/>
    <property type="project" value="UniProtKB-KW"/>
</dbReference>
<organism evidence="4 5">
    <name type="scientific">Hyaloscypha bicolor E</name>
    <dbReference type="NCBI Taxonomy" id="1095630"/>
    <lineage>
        <taxon>Eukaryota</taxon>
        <taxon>Fungi</taxon>
        <taxon>Dikarya</taxon>
        <taxon>Ascomycota</taxon>
        <taxon>Pezizomycotina</taxon>
        <taxon>Leotiomycetes</taxon>
        <taxon>Helotiales</taxon>
        <taxon>Hyaloscyphaceae</taxon>
        <taxon>Hyaloscypha</taxon>
        <taxon>Hyaloscypha bicolor</taxon>
    </lineage>
</organism>